<dbReference type="EMBL" id="FCQH01000006">
    <property type="protein sequence ID" value="CVK94475.1"/>
    <property type="molecule type" value="Genomic_DNA"/>
</dbReference>
<name>A0A1L7TFS6_FUSMA</name>
<keyword evidence="2" id="KW-1185">Reference proteome</keyword>
<reference evidence="2" key="1">
    <citation type="journal article" date="2016" name="Genome Biol. Evol.">
        <title>Comparative 'omics' of the Fusarium fujikuroi species complex highlights differences in genetic potential and metabolite synthesis.</title>
        <authorList>
            <person name="Niehaus E.-M."/>
            <person name="Muensterkoetter M."/>
            <person name="Proctor R.H."/>
            <person name="Brown D.W."/>
            <person name="Sharon A."/>
            <person name="Idan Y."/>
            <person name="Oren-Young L."/>
            <person name="Sieber C.M."/>
            <person name="Novak O."/>
            <person name="Pencik A."/>
            <person name="Tarkowska D."/>
            <person name="Hromadova K."/>
            <person name="Freeman S."/>
            <person name="Maymon M."/>
            <person name="Elazar M."/>
            <person name="Youssef S.A."/>
            <person name="El-Shabrawy E.S.M."/>
            <person name="Shalaby A.B.A."/>
            <person name="Houterman P."/>
            <person name="Brock N.L."/>
            <person name="Burkhardt I."/>
            <person name="Tsavkelova E.A."/>
            <person name="Dickschat J.S."/>
            <person name="Galuszka P."/>
            <person name="Gueldener U."/>
            <person name="Tudzynski B."/>
        </authorList>
    </citation>
    <scope>NUCLEOTIDE SEQUENCE [LARGE SCALE GENOMIC DNA]</scope>
    <source>
        <strain evidence="2">MRC7560</strain>
    </source>
</reference>
<sequence length="316" mass="35938">MRLPRKIQLRIVELAIPQKVTPRLLNRPKDRRRYSRVQSTWEDSVLALKLSSRMMHKLAVAEQNVQGVVDQRVTLRMNLDIDTLRVFDMSLPDFLTANGVSALPVRKLLSISKISAEDCGTLHDPMWRCKIPIGKALDLEKLPKLDEFSVILPSVPESWMIEDLPRVKAQTDVSGAAHTGIKWQFNTGLYPVPRWEGQLHDSHFNGSEIPSIHPNAPIPDEAIPYVGKWGYERSPGAVGGYWASFQYFEKTRDVYLAHLSWKEVESLVKGPFGKNGREAIYEDHTPRFVAKLQIIRQGTIPPPPYWMDQSGAITPR</sequence>
<protein>
    <submittedName>
        <fullName evidence="1">Uncharacterized protein</fullName>
    </submittedName>
</protein>
<organism evidence="1 2">
    <name type="scientific">Fusarium mangiferae</name>
    <name type="common">Mango malformation disease fungus</name>
    <dbReference type="NCBI Taxonomy" id="192010"/>
    <lineage>
        <taxon>Eukaryota</taxon>
        <taxon>Fungi</taxon>
        <taxon>Dikarya</taxon>
        <taxon>Ascomycota</taxon>
        <taxon>Pezizomycotina</taxon>
        <taxon>Sordariomycetes</taxon>
        <taxon>Hypocreomycetidae</taxon>
        <taxon>Hypocreales</taxon>
        <taxon>Nectriaceae</taxon>
        <taxon>Fusarium</taxon>
        <taxon>Fusarium fujikuroi species complex</taxon>
    </lineage>
</organism>
<dbReference type="AlphaFoldDB" id="A0A1L7TFS6"/>
<gene>
    <name evidence="1" type="ORF">FMAN_16131</name>
</gene>
<dbReference type="Proteomes" id="UP000184255">
    <property type="component" value="Unassembled WGS sequence"/>
</dbReference>
<dbReference type="GeneID" id="65094923"/>
<evidence type="ECO:0000313" key="1">
    <source>
        <dbReference type="EMBL" id="CVK94475.1"/>
    </source>
</evidence>
<accession>A0A1L7TFS6</accession>
<comment type="caution">
    <text evidence="1">The sequence shown here is derived from an EMBL/GenBank/DDBJ whole genome shotgun (WGS) entry which is preliminary data.</text>
</comment>
<dbReference type="VEuPathDB" id="FungiDB:FMAN_16131"/>
<proteinExistence type="predicted"/>
<evidence type="ECO:0000313" key="2">
    <source>
        <dbReference type="Proteomes" id="UP000184255"/>
    </source>
</evidence>
<dbReference type="RefSeq" id="XP_041682865.1">
    <property type="nucleotide sequence ID" value="XM_041832399.1"/>
</dbReference>